<dbReference type="InParanoid" id="A0A369J0N5"/>
<dbReference type="EMBL" id="LUEZ02000154">
    <property type="protein sequence ID" value="RDB15568.1"/>
    <property type="molecule type" value="Genomic_DNA"/>
</dbReference>
<sequence>SLEREKEERKERNFRGAAFKRQLASLREKCTSIEAEIEHTEGASAHQHLRLATSFPFSSIPHPHNP</sequence>
<comment type="caution">
    <text evidence="1">The sequence shown here is derived from an EMBL/GenBank/DDBJ whole genome shotgun (WGS) entry which is preliminary data.</text>
</comment>
<dbReference type="AlphaFoldDB" id="A0A369J0N5"/>
<dbReference type="Proteomes" id="UP000076154">
    <property type="component" value="Unassembled WGS sequence"/>
</dbReference>
<protein>
    <submittedName>
        <fullName evidence="1">Uncharacterized protein</fullName>
    </submittedName>
</protein>
<accession>A0A369J0N5</accession>
<keyword evidence="2" id="KW-1185">Reference proteome</keyword>
<organism evidence="1 2">
    <name type="scientific">Hypsizygus marmoreus</name>
    <name type="common">White beech mushroom</name>
    <name type="synonym">Agaricus marmoreus</name>
    <dbReference type="NCBI Taxonomy" id="39966"/>
    <lineage>
        <taxon>Eukaryota</taxon>
        <taxon>Fungi</taxon>
        <taxon>Dikarya</taxon>
        <taxon>Basidiomycota</taxon>
        <taxon>Agaricomycotina</taxon>
        <taxon>Agaricomycetes</taxon>
        <taxon>Agaricomycetidae</taxon>
        <taxon>Agaricales</taxon>
        <taxon>Tricholomatineae</taxon>
        <taxon>Lyophyllaceae</taxon>
        <taxon>Hypsizygus</taxon>
    </lineage>
</organism>
<proteinExistence type="predicted"/>
<reference evidence="1" key="1">
    <citation type="submission" date="2018-04" db="EMBL/GenBank/DDBJ databases">
        <title>Whole genome sequencing of Hypsizygus marmoreus.</title>
        <authorList>
            <person name="Choi I.-G."/>
            <person name="Min B."/>
            <person name="Kim J.-G."/>
            <person name="Kim S."/>
            <person name="Oh Y.-L."/>
            <person name="Kong W.-S."/>
            <person name="Park H."/>
            <person name="Jeong J."/>
            <person name="Song E.-S."/>
        </authorList>
    </citation>
    <scope>NUCLEOTIDE SEQUENCE [LARGE SCALE GENOMIC DNA]</scope>
    <source>
        <strain evidence="1">51987-8</strain>
    </source>
</reference>
<evidence type="ECO:0000313" key="2">
    <source>
        <dbReference type="Proteomes" id="UP000076154"/>
    </source>
</evidence>
<gene>
    <name evidence="1" type="ORF">Hypma_004131</name>
</gene>
<name>A0A369J0N5_HYPMA</name>
<evidence type="ECO:0000313" key="1">
    <source>
        <dbReference type="EMBL" id="RDB15568.1"/>
    </source>
</evidence>
<feature type="non-terminal residue" evidence="1">
    <location>
        <position position="1"/>
    </location>
</feature>